<dbReference type="PANTHER" id="PTHR39327">
    <property type="match status" value="1"/>
</dbReference>
<accession>A0A3B1BFA8</accession>
<dbReference type="InterPro" id="IPR010319">
    <property type="entry name" value="Transglutaminase-like_Cys_pept"/>
</dbReference>
<dbReference type="Gene3D" id="3.10.620.30">
    <property type="match status" value="1"/>
</dbReference>
<dbReference type="Pfam" id="PF06035">
    <property type="entry name" value="Peptidase_C93"/>
    <property type="match status" value="1"/>
</dbReference>
<protein>
    <submittedName>
        <fullName evidence="1">FIGfam010717</fullName>
    </submittedName>
</protein>
<dbReference type="PANTHER" id="PTHR39327:SF1">
    <property type="entry name" value="BLR5470 PROTEIN"/>
    <property type="match status" value="1"/>
</dbReference>
<reference evidence="1" key="1">
    <citation type="submission" date="2018-06" db="EMBL/GenBank/DDBJ databases">
        <authorList>
            <person name="Zhirakovskaya E."/>
        </authorList>
    </citation>
    <scope>NUCLEOTIDE SEQUENCE</scope>
</reference>
<evidence type="ECO:0000313" key="1">
    <source>
        <dbReference type="EMBL" id="VAX13121.1"/>
    </source>
</evidence>
<gene>
    <name evidence="1" type="ORF">MNBD_GAMMA24-1424</name>
</gene>
<dbReference type="InterPro" id="IPR038765">
    <property type="entry name" value="Papain-like_cys_pep_sf"/>
</dbReference>
<organism evidence="1">
    <name type="scientific">hydrothermal vent metagenome</name>
    <dbReference type="NCBI Taxonomy" id="652676"/>
    <lineage>
        <taxon>unclassified sequences</taxon>
        <taxon>metagenomes</taxon>
        <taxon>ecological metagenomes</taxon>
    </lineage>
</organism>
<dbReference type="EMBL" id="UOFZ01000100">
    <property type="protein sequence ID" value="VAX13121.1"/>
    <property type="molecule type" value="Genomic_DNA"/>
</dbReference>
<name>A0A3B1BFA8_9ZZZZ</name>
<sequence>MLSLFIGLSLLLCRPLWAVQNLDIQEIPSKHSLHELMLELDQKGVTEKQKVIAVNTFFNHMPRALDKKVWGRKDYWATPDELLQQRRGDCEDVAIAKYFTLRKLGITDSHLRLAYGKIADFQQGTIEPHMVLIYMPRNASPLVLDSLNEQLLKVSERQDLILEYTFNTESLWRWGASSSVLLGKAEVLTPWRKLLKRL</sequence>
<proteinExistence type="predicted"/>
<dbReference type="SUPFAM" id="SSF54001">
    <property type="entry name" value="Cysteine proteinases"/>
    <property type="match status" value="1"/>
</dbReference>
<dbReference type="AlphaFoldDB" id="A0A3B1BFA8"/>